<dbReference type="EMBL" id="GBRH01224089">
    <property type="protein sequence ID" value="JAD73806.1"/>
    <property type="molecule type" value="Transcribed_RNA"/>
</dbReference>
<evidence type="ECO:0000313" key="1">
    <source>
        <dbReference type="EMBL" id="JAD73806.1"/>
    </source>
</evidence>
<protein>
    <submittedName>
        <fullName evidence="1">Uncharacterized protein</fullName>
    </submittedName>
</protein>
<organism evidence="1">
    <name type="scientific">Arundo donax</name>
    <name type="common">Giant reed</name>
    <name type="synonym">Donax arundinaceus</name>
    <dbReference type="NCBI Taxonomy" id="35708"/>
    <lineage>
        <taxon>Eukaryota</taxon>
        <taxon>Viridiplantae</taxon>
        <taxon>Streptophyta</taxon>
        <taxon>Embryophyta</taxon>
        <taxon>Tracheophyta</taxon>
        <taxon>Spermatophyta</taxon>
        <taxon>Magnoliopsida</taxon>
        <taxon>Liliopsida</taxon>
        <taxon>Poales</taxon>
        <taxon>Poaceae</taxon>
        <taxon>PACMAD clade</taxon>
        <taxon>Arundinoideae</taxon>
        <taxon>Arundineae</taxon>
        <taxon>Arundo</taxon>
    </lineage>
</organism>
<sequence length="28" mass="3225">MEPLVLFSSGHTHSWLTRGLHFLICDNL</sequence>
<proteinExistence type="predicted"/>
<reference evidence="1" key="1">
    <citation type="submission" date="2014-09" db="EMBL/GenBank/DDBJ databases">
        <authorList>
            <person name="Magalhaes I.L.F."/>
            <person name="Oliveira U."/>
            <person name="Santos F.R."/>
            <person name="Vidigal T.H.D.A."/>
            <person name="Brescovit A.D."/>
            <person name="Santos A.J."/>
        </authorList>
    </citation>
    <scope>NUCLEOTIDE SEQUENCE</scope>
    <source>
        <tissue evidence="1">Shoot tissue taken approximately 20 cm above the soil surface</tissue>
    </source>
</reference>
<dbReference type="AlphaFoldDB" id="A0A0A9CDY8"/>
<name>A0A0A9CDY8_ARUDO</name>
<accession>A0A0A9CDY8</accession>
<reference evidence="1" key="2">
    <citation type="journal article" date="2015" name="Data Brief">
        <title>Shoot transcriptome of the giant reed, Arundo donax.</title>
        <authorList>
            <person name="Barrero R.A."/>
            <person name="Guerrero F.D."/>
            <person name="Moolhuijzen P."/>
            <person name="Goolsby J.A."/>
            <person name="Tidwell J."/>
            <person name="Bellgard S.E."/>
            <person name="Bellgard M.I."/>
        </authorList>
    </citation>
    <scope>NUCLEOTIDE SEQUENCE</scope>
    <source>
        <tissue evidence="1">Shoot tissue taken approximately 20 cm above the soil surface</tissue>
    </source>
</reference>